<dbReference type="Proteomes" id="UP001497382">
    <property type="component" value="Unassembled WGS sequence"/>
</dbReference>
<keyword evidence="2" id="KW-1185">Reference proteome</keyword>
<evidence type="ECO:0000313" key="2">
    <source>
        <dbReference type="Proteomes" id="UP001497382"/>
    </source>
</evidence>
<comment type="caution">
    <text evidence="1">The sequence shown here is derived from an EMBL/GenBank/DDBJ whole genome shotgun (WGS) entry which is preliminary data.</text>
</comment>
<accession>A0AAV2B254</accession>
<protein>
    <submittedName>
        <fullName evidence="1">Uncharacterized protein</fullName>
    </submittedName>
</protein>
<reference evidence="1 2" key="1">
    <citation type="submission" date="2024-04" db="EMBL/GenBank/DDBJ databases">
        <authorList>
            <person name="Rising A."/>
            <person name="Reimegard J."/>
            <person name="Sonavane S."/>
            <person name="Akerstrom W."/>
            <person name="Nylinder S."/>
            <person name="Hedman E."/>
            <person name="Kallberg Y."/>
        </authorList>
    </citation>
    <scope>NUCLEOTIDE SEQUENCE [LARGE SCALE GENOMIC DNA]</scope>
</reference>
<proteinExistence type="predicted"/>
<organism evidence="1 2">
    <name type="scientific">Larinioides sclopetarius</name>
    <dbReference type="NCBI Taxonomy" id="280406"/>
    <lineage>
        <taxon>Eukaryota</taxon>
        <taxon>Metazoa</taxon>
        <taxon>Ecdysozoa</taxon>
        <taxon>Arthropoda</taxon>
        <taxon>Chelicerata</taxon>
        <taxon>Arachnida</taxon>
        <taxon>Araneae</taxon>
        <taxon>Araneomorphae</taxon>
        <taxon>Entelegynae</taxon>
        <taxon>Araneoidea</taxon>
        <taxon>Araneidae</taxon>
        <taxon>Larinioides</taxon>
    </lineage>
</organism>
<evidence type="ECO:0000313" key="1">
    <source>
        <dbReference type="EMBL" id="CAL1290323.1"/>
    </source>
</evidence>
<sequence length="121" mass="13719">MTEEINRREDFETDDLVHPVKFIRPEFKNVFFNWPTLEEVISSNARDPPVQYLCKLITCGSGRSSTVEDHHIQSVVSLPSVIPSLQQKILEAESKTRVSRPDGMDRAFAPVRGPDVKSPII</sequence>
<dbReference type="EMBL" id="CAXIEN010000262">
    <property type="protein sequence ID" value="CAL1290323.1"/>
    <property type="molecule type" value="Genomic_DNA"/>
</dbReference>
<name>A0AAV2B254_9ARAC</name>
<gene>
    <name evidence="1" type="ORF">LARSCL_LOCUS16412</name>
</gene>
<dbReference type="AlphaFoldDB" id="A0AAV2B254"/>